<feature type="domain" description="Major facilitator superfamily (MFS) profile" evidence="6">
    <location>
        <begin position="24"/>
        <end position="477"/>
    </location>
</feature>
<evidence type="ECO:0000256" key="2">
    <source>
        <dbReference type="ARBA" id="ARBA00022692"/>
    </source>
</evidence>
<sequence length="478" mass="49552">MNIELSSSETARAAPLPLGRAWLVLVVVVIADLMDLVDTSVANLAGPAIRADLGGGPMTLQWVLSAYTAAFALGLITSGRLGDLLGRRRLFLLGMAGFTAASLACGLAPGAGFLIVARLFQGLFGAVMIPQGMALVKIVFPPEHLRRALMPFGPIMGLAMVAGPILAGWLLHLDLFGSQWRSIFLINVPTGLLAAALGWRVLPRHSGEDSGARLDLLGVGLLTAGSALLIVPLIQGRDLGWPSWTYAMIAGGLVAFGLFVVSERRSSHPVITRSLFGKRSFIVGLLITGGFYASLSAFVLAVNLLLQSGLGWTPLDTGFALIPWAAGTAVATLLSGAVLAARLGRANLHLGLAIAVVGLLALWWSTAHWGAAVTVWQLAPALFLTGAGSGLLFIPLFDFILGDATTEEVGTGAGVLNAAQQFAGAVGVAALGTVFFARVGQPSTSSYFAAADLVFAICAGVFVLALLLVGLLPKHSQH</sequence>
<keyword evidence="8" id="KW-1185">Reference proteome</keyword>
<dbReference type="Proteomes" id="UP000585638">
    <property type="component" value="Unassembled WGS sequence"/>
</dbReference>
<keyword evidence="2 5" id="KW-0812">Transmembrane</keyword>
<evidence type="ECO:0000256" key="5">
    <source>
        <dbReference type="SAM" id="Phobius"/>
    </source>
</evidence>
<feature type="transmembrane region" description="Helical" evidence="5">
    <location>
        <begin position="378"/>
        <end position="401"/>
    </location>
</feature>
<feature type="transmembrane region" description="Helical" evidence="5">
    <location>
        <begin position="122"/>
        <end position="140"/>
    </location>
</feature>
<evidence type="ECO:0000259" key="6">
    <source>
        <dbReference type="PROSITE" id="PS50850"/>
    </source>
</evidence>
<feature type="transmembrane region" description="Helical" evidence="5">
    <location>
        <begin position="59"/>
        <end position="78"/>
    </location>
</feature>
<feature type="transmembrane region" description="Helical" evidence="5">
    <location>
        <begin position="214"/>
        <end position="235"/>
    </location>
</feature>
<evidence type="ECO:0000313" key="7">
    <source>
        <dbReference type="EMBL" id="MBB5895015.1"/>
    </source>
</evidence>
<dbReference type="GO" id="GO:0022857">
    <property type="term" value="F:transmembrane transporter activity"/>
    <property type="evidence" value="ECO:0007669"/>
    <property type="project" value="InterPro"/>
</dbReference>
<dbReference type="PANTHER" id="PTHR42718">
    <property type="entry name" value="MAJOR FACILITATOR SUPERFAMILY MULTIDRUG TRANSPORTER MFSC"/>
    <property type="match status" value="1"/>
</dbReference>
<name>A0A7W9KM53_9PSEU</name>
<organism evidence="7 8">
    <name type="scientific">Kutzneria kofuensis</name>
    <dbReference type="NCBI Taxonomy" id="103725"/>
    <lineage>
        <taxon>Bacteria</taxon>
        <taxon>Bacillati</taxon>
        <taxon>Actinomycetota</taxon>
        <taxon>Actinomycetes</taxon>
        <taxon>Pseudonocardiales</taxon>
        <taxon>Pseudonocardiaceae</taxon>
        <taxon>Kutzneria</taxon>
    </lineage>
</organism>
<dbReference type="Pfam" id="PF07690">
    <property type="entry name" value="MFS_1"/>
    <property type="match status" value="1"/>
</dbReference>
<dbReference type="Gene3D" id="1.20.1720.10">
    <property type="entry name" value="Multidrug resistance protein D"/>
    <property type="match status" value="1"/>
</dbReference>
<proteinExistence type="predicted"/>
<feature type="transmembrane region" description="Helical" evidence="5">
    <location>
        <begin position="281"/>
        <end position="306"/>
    </location>
</feature>
<evidence type="ECO:0000256" key="4">
    <source>
        <dbReference type="ARBA" id="ARBA00023136"/>
    </source>
</evidence>
<comment type="caution">
    <text evidence="7">The sequence shown here is derived from an EMBL/GenBank/DDBJ whole genome shotgun (WGS) entry which is preliminary data.</text>
</comment>
<feature type="transmembrane region" description="Helical" evidence="5">
    <location>
        <begin position="183"/>
        <end position="202"/>
    </location>
</feature>
<dbReference type="PANTHER" id="PTHR42718:SF39">
    <property type="entry name" value="ACTINORHODIN TRANSPORTER-RELATED"/>
    <property type="match status" value="1"/>
</dbReference>
<dbReference type="Gene3D" id="1.20.1250.20">
    <property type="entry name" value="MFS general substrate transporter like domains"/>
    <property type="match status" value="1"/>
</dbReference>
<dbReference type="PROSITE" id="PS50850">
    <property type="entry name" value="MFS"/>
    <property type="match status" value="1"/>
</dbReference>
<feature type="transmembrane region" description="Helical" evidence="5">
    <location>
        <begin position="21"/>
        <end position="39"/>
    </location>
</feature>
<evidence type="ECO:0000256" key="1">
    <source>
        <dbReference type="ARBA" id="ARBA00004651"/>
    </source>
</evidence>
<dbReference type="CDD" id="cd17321">
    <property type="entry name" value="MFS_MMR_MDR_like"/>
    <property type="match status" value="1"/>
</dbReference>
<feature type="transmembrane region" description="Helical" evidence="5">
    <location>
        <begin position="90"/>
        <end position="116"/>
    </location>
</feature>
<dbReference type="InterPro" id="IPR020846">
    <property type="entry name" value="MFS_dom"/>
</dbReference>
<dbReference type="RefSeq" id="WP_312890410.1">
    <property type="nucleotide sequence ID" value="NZ_BAAAWY010000009.1"/>
</dbReference>
<dbReference type="GO" id="GO:0005886">
    <property type="term" value="C:plasma membrane"/>
    <property type="evidence" value="ECO:0007669"/>
    <property type="project" value="UniProtKB-SubCell"/>
</dbReference>
<dbReference type="InterPro" id="IPR036259">
    <property type="entry name" value="MFS_trans_sf"/>
</dbReference>
<feature type="transmembrane region" description="Helical" evidence="5">
    <location>
        <begin position="241"/>
        <end position="261"/>
    </location>
</feature>
<keyword evidence="3 5" id="KW-1133">Transmembrane helix</keyword>
<evidence type="ECO:0000313" key="8">
    <source>
        <dbReference type="Proteomes" id="UP000585638"/>
    </source>
</evidence>
<feature type="transmembrane region" description="Helical" evidence="5">
    <location>
        <begin position="152"/>
        <end position="171"/>
    </location>
</feature>
<feature type="transmembrane region" description="Helical" evidence="5">
    <location>
        <begin position="318"/>
        <end position="341"/>
    </location>
</feature>
<keyword evidence="4 5" id="KW-0472">Membrane</keyword>
<dbReference type="InterPro" id="IPR011701">
    <property type="entry name" value="MFS"/>
</dbReference>
<reference evidence="7 8" key="1">
    <citation type="submission" date="2020-08" db="EMBL/GenBank/DDBJ databases">
        <title>Sequencing the genomes of 1000 actinobacteria strains.</title>
        <authorList>
            <person name="Klenk H.-P."/>
        </authorList>
    </citation>
    <scope>NUCLEOTIDE SEQUENCE [LARGE SCALE GENOMIC DNA]</scope>
    <source>
        <strain evidence="7 8">DSM 43851</strain>
    </source>
</reference>
<accession>A0A7W9KM53</accession>
<gene>
    <name evidence="7" type="ORF">BJ998_006211</name>
</gene>
<comment type="subcellular location">
    <subcellularLocation>
        <location evidence="1">Cell membrane</location>
        <topology evidence="1">Multi-pass membrane protein</topology>
    </subcellularLocation>
</comment>
<feature type="transmembrane region" description="Helical" evidence="5">
    <location>
        <begin position="348"/>
        <end position="366"/>
    </location>
</feature>
<protein>
    <submittedName>
        <fullName evidence="7">EmrB/QacA subfamily drug resistance transporter</fullName>
    </submittedName>
</protein>
<dbReference type="EMBL" id="JACHIR010000001">
    <property type="protein sequence ID" value="MBB5895015.1"/>
    <property type="molecule type" value="Genomic_DNA"/>
</dbReference>
<feature type="transmembrane region" description="Helical" evidence="5">
    <location>
        <begin position="422"/>
        <end position="441"/>
    </location>
</feature>
<evidence type="ECO:0000256" key="3">
    <source>
        <dbReference type="ARBA" id="ARBA00022989"/>
    </source>
</evidence>
<dbReference type="AlphaFoldDB" id="A0A7W9KM53"/>
<feature type="transmembrane region" description="Helical" evidence="5">
    <location>
        <begin position="447"/>
        <end position="472"/>
    </location>
</feature>
<dbReference type="SUPFAM" id="SSF103473">
    <property type="entry name" value="MFS general substrate transporter"/>
    <property type="match status" value="1"/>
</dbReference>